<dbReference type="InterPro" id="IPR001763">
    <property type="entry name" value="Rhodanese-like_dom"/>
</dbReference>
<evidence type="ECO:0000313" key="3">
    <source>
        <dbReference type="Proteomes" id="UP000281343"/>
    </source>
</evidence>
<evidence type="ECO:0000313" key="2">
    <source>
        <dbReference type="EMBL" id="RMA43370.1"/>
    </source>
</evidence>
<evidence type="ECO:0000259" key="1">
    <source>
        <dbReference type="PROSITE" id="PS50206"/>
    </source>
</evidence>
<gene>
    <name evidence="2" type="ORF">D9R08_06540</name>
</gene>
<dbReference type="AlphaFoldDB" id="A0A3L9YKN1"/>
<dbReference type="OrthoDB" id="9805710at2"/>
<dbReference type="SUPFAM" id="SSF52799">
    <property type="entry name" value="(Phosphotyrosine protein) phosphatases II"/>
    <property type="match status" value="1"/>
</dbReference>
<dbReference type="PROSITE" id="PS50206">
    <property type="entry name" value="RHODANESE_3"/>
    <property type="match status" value="1"/>
</dbReference>
<organism evidence="2 3">
    <name type="scientific">Rhodophyticola porphyridii</name>
    <dbReference type="NCBI Taxonomy" id="1852017"/>
    <lineage>
        <taxon>Bacteria</taxon>
        <taxon>Pseudomonadati</taxon>
        <taxon>Pseudomonadota</taxon>
        <taxon>Alphaproteobacteria</taxon>
        <taxon>Rhodobacterales</taxon>
        <taxon>Roseobacteraceae</taxon>
        <taxon>Rhodophyticola</taxon>
    </lineage>
</organism>
<comment type="caution">
    <text evidence="2">The sequence shown here is derived from an EMBL/GenBank/DDBJ whole genome shotgun (WGS) entry which is preliminary data.</text>
</comment>
<reference evidence="2 3" key="1">
    <citation type="submission" date="2018-10" db="EMBL/GenBank/DDBJ databases">
        <authorList>
            <person name="Jung H.S."/>
            <person name="Jeon C.O."/>
        </authorList>
    </citation>
    <scope>NUCLEOTIDE SEQUENCE [LARGE SCALE GENOMIC DNA]</scope>
    <source>
        <strain evidence="2 3">MA-7-27</strain>
    </source>
</reference>
<dbReference type="Gene3D" id="3.90.190.10">
    <property type="entry name" value="Protein tyrosine phosphatase superfamily"/>
    <property type="match status" value="1"/>
</dbReference>
<name>A0A3L9YKN1_9RHOB</name>
<dbReference type="EMBL" id="RCNT01000002">
    <property type="protein sequence ID" value="RMA43370.1"/>
    <property type="molecule type" value="Genomic_DNA"/>
</dbReference>
<dbReference type="Proteomes" id="UP000281343">
    <property type="component" value="Unassembled WGS sequence"/>
</dbReference>
<dbReference type="InterPro" id="IPR005939">
    <property type="entry name" value="BLH_phosphatase-like"/>
</dbReference>
<dbReference type="Pfam" id="PF04273">
    <property type="entry name" value="BLH_phosphatase"/>
    <property type="match status" value="1"/>
</dbReference>
<keyword evidence="3" id="KW-1185">Reference proteome</keyword>
<dbReference type="InterPro" id="IPR029021">
    <property type="entry name" value="Prot-tyrosine_phosphatase-like"/>
</dbReference>
<feature type="domain" description="Rhodanese" evidence="1">
    <location>
        <begin position="87"/>
        <end position="136"/>
    </location>
</feature>
<dbReference type="NCBIfam" id="TIGR01244">
    <property type="entry name" value="TIGR01244 family sulfur transferase"/>
    <property type="match status" value="1"/>
</dbReference>
<accession>A0A3L9YKN1</accession>
<dbReference type="RefSeq" id="WP_121897306.1">
    <property type="nucleotide sequence ID" value="NZ_RCNT01000002.1"/>
</dbReference>
<protein>
    <submittedName>
        <fullName evidence="2">TIGR01244 family phosphatase</fullName>
    </submittedName>
</protein>
<sequence>MDLRPITETYSVAPQLEPSDMPALAQAGVSTVICNRPDAENPPALQAAQMQAAAEAAGIAFVFNPIIGGGMTMDNVEEQADAIAGADGPVVAYCASGNRSSIVWALTRAGRMPTDEILAATRAAGYNLDGVRPQIEALAEQSKG</sequence>
<proteinExistence type="predicted"/>
<dbReference type="GO" id="GO:0016787">
    <property type="term" value="F:hydrolase activity"/>
    <property type="evidence" value="ECO:0007669"/>
    <property type="project" value="InterPro"/>
</dbReference>